<comment type="domain">
    <text evidence="9">The C-terminal region contains a putative helix-turn-helix (HTH) motif, suggesting that this region may bind DNA.</text>
</comment>
<sequence length="122" mass="13903">MDTQDIVSEISELNLTYLMLAQQMLAKDRDAALFRLGISEELADILLTMSPAQIVKLASTNVLLCRFRFDDHAILGLVTQPHRDKGLQQSQMSILLARQAVEQINLNRLRRVFRRVQGLHFG</sequence>
<evidence type="ECO:0000256" key="3">
    <source>
        <dbReference type="ARBA" id="ARBA00023015"/>
    </source>
</evidence>
<evidence type="ECO:0000256" key="5">
    <source>
        <dbReference type="ARBA" id="ARBA00023157"/>
    </source>
</evidence>
<dbReference type="Pfam" id="PF05247">
    <property type="entry name" value="FlhD"/>
    <property type="match status" value="1"/>
</dbReference>
<keyword evidence="4 9" id="KW-0238">DNA-binding</keyword>
<gene>
    <name evidence="10" type="primary">flhD_2</name>
    <name evidence="9" type="synonym">flhD</name>
    <name evidence="10" type="ORF">R77569_04517</name>
</gene>
<evidence type="ECO:0000256" key="8">
    <source>
        <dbReference type="ARBA" id="ARBA00025431"/>
    </source>
</evidence>
<protein>
    <recommendedName>
        <fullName evidence="9">Flagellar transcriptional regulator FlhD</fullName>
    </recommendedName>
</protein>
<keyword evidence="1 9" id="KW-0963">Cytoplasm</keyword>
<keyword evidence="10" id="KW-0969">Cilium</keyword>
<keyword evidence="5 9" id="KW-1015">Disulfide bond</keyword>
<dbReference type="HAMAP" id="MF_00725">
    <property type="entry name" value="FlhD"/>
    <property type="match status" value="1"/>
</dbReference>
<reference evidence="10 11" key="1">
    <citation type="submission" date="2023-07" db="EMBL/GenBank/DDBJ databases">
        <authorList>
            <person name="Peeters C."/>
        </authorList>
    </citation>
    <scope>NUCLEOTIDE SEQUENCE [LARGE SCALE GENOMIC DNA]</scope>
    <source>
        <strain evidence="10 11">R-77569</strain>
    </source>
</reference>
<comment type="caution">
    <text evidence="10">The sequence shown here is derived from an EMBL/GenBank/DDBJ whole genome shotgun (WGS) entry which is preliminary data.</text>
</comment>
<feature type="disulfide bond" description="Interchain" evidence="9">
    <location>
        <position position="65"/>
    </location>
</feature>
<keyword evidence="3 9" id="KW-0805">Transcription regulation</keyword>
<dbReference type="SUPFAM" id="SSF63592">
    <property type="entry name" value="Flagellar transcriptional activator FlhD"/>
    <property type="match status" value="1"/>
</dbReference>
<evidence type="ECO:0000256" key="7">
    <source>
        <dbReference type="ARBA" id="ARBA00023163"/>
    </source>
</evidence>
<evidence type="ECO:0000256" key="9">
    <source>
        <dbReference type="HAMAP-Rule" id="MF_00725"/>
    </source>
</evidence>
<keyword evidence="6 9" id="KW-0010">Activator</keyword>
<accession>A0ABN9KGV4</accession>
<keyword evidence="2 9" id="KW-1005">Bacterial flagellum biogenesis</keyword>
<dbReference type="InterPro" id="IPR023559">
    <property type="entry name" value="Flagellar_FlhD"/>
</dbReference>
<dbReference type="InterPro" id="IPR036194">
    <property type="entry name" value="FlhD_sf"/>
</dbReference>
<keyword evidence="10" id="KW-0282">Flagellum</keyword>
<keyword evidence="7 9" id="KW-0804">Transcription</keyword>
<dbReference type="NCBIfam" id="NF002783">
    <property type="entry name" value="PRK02909.1-1"/>
    <property type="match status" value="1"/>
</dbReference>
<evidence type="ECO:0000256" key="1">
    <source>
        <dbReference type="ARBA" id="ARBA00022490"/>
    </source>
</evidence>
<evidence type="ECO:0000256" key="2">
    <source>
        <dbReference type="ARBA" id="ARBA00022795"/>
    </source>
</evidence>
<name>A0ABN9KGV4_9RALS</name>
<comment type="similarity">
    <text evidence="9">Belongs to the FlhD family.</text>
</comment>
<keyword evidence="11" id="KW-1185">Reference proteome</keyword>
<evidence type="ECO:0000256" key="4">
    <source>
        <dbReference type="ARBA" id="ARBA00023125"/>
    </source>
</evidence>
<evidence type="ECO:0000313" key="11">
    <source>
        <dbReference type="Proteomes" id="UP001190452"/>
    </source>
</evidence>
<comment type="subcellular location">
    <subcellularLocation>
        <location evidence="9">Cytoplasm</location>
    </subcellularLocation>
</comment>
<evidence type="ECO:0000313" key="10">
    <source>
        <dbReference type="EMBL" id="CAJ0895639.1"/>
    </source>
</evidence>
<comment type="function">
    <text evidence="8 9">Functions in complex with FlhC as a master transcriptional regulator that regulates transcription of several flagellar and non-flagellar operons by binding to their promoter region. Activates expression of class 2 flagellar genes, including fliA, which is a flagellum-specific sigma factor that turns on the class 3 genes. Also regulates genes whose products function in a variety of physiological pathways.</text>
</comment>
<proteinExistence type="inferred from homology"/>
<keyword evidence="10" id="KW-0966">Cell projection</keyword>
<dbReference type="RefSeq" id="WP_316897168.1">
    <property type="nucleotide sequence ID" value="NZ_CAUDKV010000026.1"/>
</dbReference>
<organism evidence="10 11">
    <name type="scientific">Ralstonia mannitolilytica</name>
    <dbReference type="NCBI Taxonomy" id="105219"/>
    <lineage>
        <taxon>Bacteria</taxon>
        <taxon>Pseudomonadati</taxon>
        <taxon>Pseudomonadota</taxon>
        <taxon>Betaproteobacteria</taxon>
        <taxon>Burkholderiales</taxon>
        <taxon>Burkholderiaceae</taxon>
        <taxon>Ralstonia</taxon>
    </lineage>
</organism>
<evidence type="ECO:0000256" key="6">
    <source>
        <dbReference type="ARBA" id="ARBA00023159"/>
    </source>
</evidence>
<dbReference type="Proteomes" id="UP001190452">
    <property type="component" value="Unassembled WGS sequence"/>
</dbReference>
<dbReference type="EMBL" id="CAUDKV010000026">
    <property type="protein sequence ID" value="CAJ0895639.1"/>
    <property type="molecule type" value="Genomic_DNA"/>
</dbReference>
<dbReference type="Gene3D" id="1.10.4000.10">
    <property type="entry name" value="Flagellar transcriptional activator FlhD"/>
    <property type="match status" value="1"/>
</dbReference>
<comment type="subunit">
    <text evidence="9">Homodimer; disulfide-linked. Forms a heterohexamer composed of two FlhC and four FlhD subunits. Each FlhC binds a FlhD dimer, forming a heterotrimer, and a hexamer assembles by dimerization of two heterotrimers.</text>
</comment>